<dbReference type="Proteomes" id="UP001476798">
    <property type="component" value="Unassembled WGS sequence"/>
</dbReference>
<proteinExistence type="predicted"/>
<dbReference type="SMART" id="SM00248">
    <property type="entry name" value="ANK"/>
    <property type="match status" value="2"/>
</dbReference>
<dbReference type="Gene3D" id="1.25.40.20">
    <property type="entry name" value="Ankyrin repeat-containing domain"/>
    <property type="match status" value="1"/>
</dbReference>
<keyword evidence="1" id="KW-0040">ANK repeat</keyword>
<comment type="caution">
    <text evidence="2">The sequence shown here is derived from an EMBL/GenBank/DDBJ whole genome shotgun (WGS) entry which is preliminary data.</text>
</comment>
<evidence type="ECO:0000256" key="1">
    <source>
        <dbReference type="PROSITE-ProRule" id="PRU00023"/>
    </source>
</evidence>
<dbReference type="Pfam" id="PF12796">
    <property type="entry name" value="Ank_2"/>
    <property type="match status" value="1"/>
</dbReference>
<reference evidence="2 3" key="1">
    <citation type="submission" date="2021-06" db="EMBL/GenBank/DDBJ databases">
        <authorList>
            <person name="Palmer J.M."/>
        </authorList>
    </citation>
    <scope>NUCLEOTIDE SEQUENCE [LARGE SCALE GENOMIC DNA]</scope>
    <source>
        <strain evidence="2 3">GA_2019</strain>
        <tissue evidence="2">Muscle</tissue>
    </source>
</reference>
<dbReference type="PANTHER" id="PTHR24202">
    <property type="entry name" value="E3 UBIQUITIN-PROTEIN LIGASE MIB2"/>
    <property type="match status" value="1"/>
</dbReference>
<feature type="repeat" description="ANK" evidence="1">
    <location>
        <begin position="77"/>
        <end position="109"/>
    </location>
</feature>
<gene>
    <name evidence="2" type="ORF">GOODEAATRI_022312</name>
</gene>
<organism evidence="2 3">
    <name type="scientific">Goodea atripinnis</name>
    <dbReference type="NCBI Taxonomy" id="208336"/>
    <lineage>
        <taxon>Eukaryota</taxon>
        <taxon>Metazoa</taxon>
        <taxon>Chordata</taxon>
        <taxon>Craniata</taxon>
        <taxon>Vertebrata</taxon>
        <taxon>Euteleostomi</taxon>
        <taxon>Actinopterygii</taxon>
        <taxon>Neopterygii</taxon>
        <taxon>Teleostei</taxon>
        <taxon>Neoteleostei</taxon>
        <taxon>Acanthomorphata</taxon>
        <taxon>Ovalentaria</taxon>
        <taxon>Atherinomorphae</taxon>
        <taxon>Cyprinodontiformes</taxon>
        <taxon>Goodeidae</taxon>
        <taxon>Goodea</taxon>
    </lineage>
</organism>
<evidence type="ECO:0000313" key="2">
    <source>
        <dbReference type="EMBL" id="MEQ2169172.1"/>
    </source>
</evidence>
<protein>
    <submittedName>
        <fullName evidence="2">Uncharacterized protein</fullName>
    </submittedName>
</protein>
<dbReference type="EMBL" id="JAHRIO010032256">
    <property type="protein sequence ID" value="MEQ2169172.1"/>
    <property type="molecule type" value="Genomic_DNA"/>
</dbReference>
<dbReference type="PRINTS" id="PR01415">
    <property type="entry name" value="ANKYRIN"/>
</dbReference>
<dbReference type="PROSITE" id="PS50088">
    <property type="entry name" value="ANK_REPEAT"/>
    <property type="match status" value="2"/>
</dbReference>
<keyword evidence="3" id="KW-1185">Reference proteome</keyword>
<evidence type="ECO:0000313" key="3">
    <source>
        <dbReference type="Proteomes" id="UP001476798"/>
    </source>
</evidence>
<name>A0ABV0NCR4_9TELE</name>
<feature type="repeat" description="ANK" evidence="1">
    <location>
        <begin position="43"/>
        <end position="67"/>
    </location>
</feature>
<dbReference type="InterPro" id="IPR002110">
    <property type="entry name" value="Ankyrin_rpt"/>
</dbReference>
<dbReference type="InterPro" id="IPR036770">
    <property type="entry name" value="Ankyrin_rpt-contain_sf"/>
</dbReference>
<accession>A0ABV0NCR4</accession>
<sequence>MIVLKAELLSKKSRFARSLAVPRVATEKILARARQLVDVKKEDGFSALHLAALNNHRDVAEVLIKEGRCDVNIRNNRNQTPLQLAVTQGHTDLVQLLVDEGADVNMEDEDGDTAMHVALLRPQLANVMLTPSAGSSSTEEGSEGCSSTSLYCRVRIDG</sequence>
<dbReference type="SUPFAM" id="SSF48403">
    <property type="entry name" value="Ankyrin repeat"/>
    <property type="match status" value="1"/>
</dbReference>
<dbReference type="PROSITE" id="PS50297">
    <property type="entry name" value="ANK_REP_REGION"/>
    <property type="match status" value="2"/>
</dbReference>
<dbReference type="PANTHER" id="PTHR24202:SF4">
    <property type="entry name" value="E3 UBIQUITIN-PROTEIN LIGASE MIB2-RELATED"/>
    <property type="match status" value="1"/>
</dbReference>